<name>A0A1I1YY55_9BURK</name>
<protein>
    <recommendedName>
        <fullName evidence="4">Secreted protein</fullName>
    </recommendedName>
</protein>
<sequence length="177" mass="18749">MKTPQKPSIRRTAAARRRTAPPLLAAIVLATGLYSAGAQAEACRAMASVQQSGISANNNAAGGHLNQHIFGATPPAGLSQATKTLFSSVEEYTGFWNNYLNPDKYKGDAVNCSGSDARQKVTVYSVLKKDKIGGFNCTAANAQGVCTTKTSSQYSNIQLDFKVVGGQWILLTAYPTN</sequence>
<dbReference type="AlphaFoldDB" id="A0A1I1YY55"/>
<evidence type="ECO:0008006" key="4">
    <source>
        <dbReference type="Google" id="ProtNLM"/>
    </source>
</evidence>
<dbReference type="Proteomes" id="UP000199517">
    <property type="component" value="Unassembled WGS sequence"/>
</dbReference>
<keyword evidence="3" id="KW-1185">Reference proteome</keyword>
<organism evidence="2 3">
    <name type="scientific">Paracidovorax konjaci</name>
    <dbReference type="NCBI Taxonomy" id="32040"/>
    <lineage>
        <taxon>Bacteria</taxon>
        <taxon>Pseudomonadati</taxon>
        <taxon>Pseudomonadota</taxon>
        <taxon>Betaproteobacteria</taxon>
        <taxon>Burkholderiales</taxon>
        <taxon>Comamonadaceae</taxon>
        <taxon>Paracidovorax</taxon>
    </lineage>
</organism>
<proteinExistence type="predicted"/>
<keyword evidence="1" id="KW-0732">Signal</keyword>
<evidence type="ECO:0000313" key="2">
    <source>
        <dbReference type="EMBL" id="SFE23093.1"/>
    </source>
</evidence>
<feature type="chain" id="PRO_5011778642" description="Secreted protein" evidence="1">
    <location>
        <begin position="41"/>
        <end position="177"/>
    </location>
</feature>
<dbReference type="RefSeq" id="WP_245783756.1">
    <property type="nucleotide sequence ID" value="NZ_FOMQ01000020.1"/>
</dbReference>
<gene>
    <name evidence="2" type="ORF">SAMN04489710_12041</name>
</gene>
<evidence type="ECO:0000313" key="3">
    <source>
        <dbReference type="Proteomes" id="UP000199517"/>
    </source>
</evidence>
<feature type="signal peptide" evidence="1">
    <location>
        <begin position="1"/>
        <end position="40"/>
    </location>
</feature>
<accession>A0A1I1YY55</accession>
<evidence type="ECO:0000256" key="1">
    <source>
        <dbReference type="SAM" id="SignalP"/>
    </source>
</evidence>
<dbReference type="EMBL" id="FOMQ01000020">
    <property type="protein sequence ID" value="SFE23093.1"/>
    <property type="molecule type" value="Genomic_DNA"/>
</dbReference>
<reference evidence="3" key="1">
    <citation type="submission" date="2016-10" db="EMBL/GenBank/DDBJ databases">
        <authorList>
            <person name="Varghese N."/>
            <person name="Submissions S."/>
        </authorList>
    </citation>
    <scope>NUCLEOTIDE SEQUENCE [LARGE SCALE GENOMIC DNA]</scope>
    <source>
        <strain evidence="3">DSM 7481</strain>
    </source>
</reference>